<evidence type="ECO:0000313" key="2">
    <source>
        <dbReference type="EMBL" id="ABG92558.1"/>
    </source>
</evidence>
<name>Q0SIS8_RHOJR</name>
<dbReference type="HOGENOM" id="CLU_2208003_0_0_11"/>
<accession>Q0SIS8</accession>
<feature type="compositionally biased region" description="Polar residues" evidence="1">
    <location>
        <begin position="11"/>
        <end position="23"/>
    </location>
</feature>
<dbReference type="AlphaFoldDB" id="Q0SIS8"/>
<dbReference type="EMBL" id="CP000431">
    <property type="protein sequence ID" value="ABG92558.1"/>
    <property type="molecule type" value="Genomic_DNA"/>
</dbReference>
<feature type="region of interest" description="Disordered" evidence="1">
    <location>
        <begin position="1"/>
        <end position="25"/>
    </location>
</feature>
<evidence type="ECO:0000256" key="1">
    <source>
        <dbReference type="SAM" id="MobiDB-lite"/>
    </source>
</evidence>
<organism evidence="2 3">
    <name type="scientific">Rhodococcus jostii (strain RHA1)</name>
    <dbReference type="NCBI Taxonomy" id="101510"/>
    <lineage>
        <taxon>Bacteria</taxon>
        <taxon>Bacillati</taxon>
        <taxon>Actinomycetota</taxon>
        <taxon>Actinomycetes</taxon>
        <taxon>Mycobacteriales</taxon>
        <taxon>Nocardiaceae</taxon>
        <taxon>Rhodococcus</taxon>
    </lineage>
</organism>
<reference evidence="3" key="1">
    <citation type="journal article" date="2006" name="Proc. Natl. Acad. Sci. U.S.A.">
        <title>The complete genome of Rhodococcus sp. RHA1 provides insights into a catabolic powerhouse.</title>
        <authorList>
            <person name="McLeod M.P."/>
            <person name="Warren R.L."/>
            <person name="Hsiao W.W.L."/>
            <person name="Araki N."/>
            <person name="Myhre M."/>
            <person name="Fernandes C."/>
            <person name="Miyazawa D."/>
            <person name="Wong W."/>
            <person name="Lillquist A.L."/>
            <person name="Wang D."/>
            <person name="Dosanjh M."/>
            <person name="Hara H."/>
            <person name="Petrescu A."/>
            <person name="Morin R.D."/>
            <person name="Yang G."/>
            <person name="Stott J.M."/>
            <person name="Schein J.E."/>
            <person name="Shin H."/>
            <person name="Smailus D."/>
            <person name="Siddiqui A.S."/>
            <person name="Marra M.A."/>
            <person name="Jones S.J.M."/>
            <person name="Holt R."/>
            <person name="Brinkman F.S.L."/>
            <person name="Miyauchi K."/>
            <person name="Fukuda M."/>
            <person name="Davies J.E."/>
            <person name="Mohn W.W."/>
            <person name="Eltis L.D."/>
        </authorList>
    </citation>
    <scope>NUCLEOTIDE SEQUENCE [LARGE SCALE GENOMIC DNA]</scope>
    <source>
        <strain evidence="3">RHA1</strain>
    </source>
</reference>
<proteinExistence type="predicted"/>
<dbReference type="Proteomes" id="UP000008710">
    <property type="component" value="Chromosome"/>
</dbReference>
<protein>
    <recommendedName>
        <fullName evidence="4">Acyl-CoA dehydrogenase</fullName>
    </recommendedName>
</protein>
<sequence length="107" mass="11616">MHATVPPRSTAHGTSHGTSQGTSMKKYVPSWHDEEVKALSDLATGFFEREVLAHNETSLTAGSTNRDEMPISASNAGIREVRNGRHASWNRALPASMTARARSSLEL</sequence>
<evidence type="ECO:0000313" key="3">
    <source>
        <dbReference type="Proteomes" id="UP000008710"/>
    </source>
</evidence>
<gene>
    <name evidence="2" type="ordered locus">RHA1_ro00723</name>
</gene>
<dbReference type="eggNOG" id="COG1960">
    <property type="taxonomic scope" value="Bacteria"/>
</dbReference>
<dbReference type="KEGG" id="rha:RHA1_ro00723"/>
<evidence type="ECO:0008006" key="4">
    <source>
        <dbReference type="Google" id="ProtNLM"/>
    </source>
</evidence>